<keyword evidence="3" id="KW-1185">Reference proteome</keyword>
<gene>
    <name evidence="2" type="ORF">CGOC_LOCUS3499</name>
</gene>
<feature type="compositionally biased region" description="Basic and acidic residues" evidence="1">
    <location>
        <begin position="49"/>
        <end position="60"/>
    </location>
</feature>
<dbReference type="EMBL" id="UYRV01008846">
    <property type="protein sequence ID" value="VDK56010.1"/>
    <property type="molecule type" value="Genomic_DNA"/>
</dbReference>
<evidence type="ECO:0000256" key="1">
    <source>
        <dbReference type="SAM" id="MobiDB-lite"/>
    </source>
</evidence>
<feature type="compositionally biased region" description="Basic and acidic residues" evidence="1">
    <location>
        <begin position="98"/>
        <end position="108"/>
    </location>
</feature>
<feature type="compositionally biased region" description="Low complexity" evidence="1">
    <location>
        <begin position="11"/>
        <end position="32"/>
    </location>
</feature>
<protein>
    <submittedName>
        <fullName evidence="2">Uncharacterized protein</fullName>
    </submittedName>
</protein>
<accession>A0A3P6RMS6</accession>
<dbReference type="OrthoDB" id="10262769at2759"/>
<organism evidence="2 3">
    <name type="scientific">Cylicostephanus goldi</name>
    <name type="common">Nematode worm</name>
    <dbReference type="NCBI Taxonomy" id="71465"/>
    <lineage>
        <taxon>Eukaryota</taxon>
        <taxon>Metazoa</taxon>
        <taxon>Ecdysozoa</taxon>
        <taxon>Nematoda</taxon>
        <taxon>Chromadorea</taxon>
        <taxon>Rhabditida</taxon>
        <taxon>Rhabditina</taxon>
        <taxon>Rhabditomorpha</taxon>
        <taxon>Strongyloidea</taxon>
        <taxon>Strongylidae</taxon>
        <taxon>Cylicostephanus</taxon>
    </lineage>
</organism>
<reference evidence="2 3" key="1">
    <citation type="submission" date="2018-11" db="EMBL/GenBank/DDBJ databases">
        <authorList>
            <consortium name="Pathogen Informatics"/>
        </authorList>
    </citation>
    <scope>NUCLEOTIDE SEQUENCE [LARGE SCALE GENOMIC DNA]</scope>
</reference>
<dbReference type="Proteomes" id="UP000271889">
    <property type="component" value="Unassembled WGS sequence"/>
</dbReference>
<name>A0A3P6RMS6_CYLGO</name>
<evidence type="ECO:0000313" key="2">
    <source>
        <dbReference type="EMBL" id="VDK56010.1"/>
    </source>
</evidence>
<feature type="region of interest" description="Disordered" evidence="1">
    <location>
        <begin position="1"/>
        <end position="114"/>
    </location>
</feature>
<sequence length="127" mass="13657">MSSADGGSAGTEPTTVAEAATAPTTEQQATVTEESKPEVNQQPTIIIPSDKEVTVKEKTAEPQYSPASDAFRTRAPSEAASSVSDQDDSSEKRRRRSTRDIKRPKFDDELVDSGVAKLLSPRVSFQS</sequence>
<dbReference type="AlphaFoldDB" id="A0A3P6RMS6"/>
<evidence type="ECO:0000313" key="3">
    <source>
        <dbReference type="Proteomes" id="UP000271889"/>
    </source>
</evidence>
<proteinExistence type="predicted"/>